<keyword evidence="1 6" id="KW-0963">Cytoplasm</keyword>
<dbReference type="OrthoDB" id="9799101at2"/>
<sequence length="78" mass="8616">MKVIVNVKLKAGVLDPAGKATENALHSLGFISVNDVRIGKQIVFNLDIDCKDEAKKEVTKMCEELLANTVIEEYEIVL</sequence>
<gene>
    <name evidence="6 7" type="primary">purS</name>
    <name evidence="7" type="ORF">IMC76_07585</name>
</gene>
<comment type="catalytic activity">
    <reaction evidence="6">
        <text>N(2)-formyl-N(1)-(5-phospho-beta-D-ribosyl)glycinamide + L-glutamine + ATP + H2O = 2-formamido-N(1)-(5-O-phospho-beta-D-ribosyl)acetamidine + L-glutamate + ADP + phosphate + H(+)</text>
        <dbReference type="Rhea" id="RHEA:17129"/>
        <dbReference type="ChEBI" id="CHEBI:15377"/>
        <dbReference type="ChEBI" id="CHEBI:15378"/>
        <dbReference type="ChEBI" id="CHEBI:29985"/>
        <dbReference type="ChEBI" id="CHEBI:30616"/>
        <dbReference type="ChEBI" id="CHEBI:43474"/>
        <dbReference type="ChEBI" id="CHEBI:58359"/>
        <dbReference type="ChEBI" id="CHEBI:147286"/>
        <dbReference type="ChEBI" id="CHEBI:147287"/>
        <dbReference type="ChEBI" id="CHEBI:456216"/>
        <dbReference type="EC" id="6.3.5.3"/>
    </reaction>
</comment>
<dbReference type="UniPathway" id="UPA00074">
    <property type="reaction ID" value="UER00128"/>
</dbReference>
<accession>A0A7M1LHT6</accession>
<dbReference type="RefSeq" id="WP_025803421.1">
    <property type="nucleotide sequence ID" value="NZ_CP053842.1"/>
</dbReference>
<dbReference type="InterPro" id="IPR036604">
    <property type="entry name" value="PurS-like_sf"/>
</dbReference>
<evidence type="ECO:0000256" key="4">
    <source>
        <dbReference type="ARBA" id="ARBA00022755"/>
    </source>
</evidence>
<dbReference type="PANTHER" id="PTHR34696">
    <property type="entry name" value="PHOSPHORIBOSYLFORMYLGLYCINAMIDINE SYNTHASE SUBUNIT PURS"/>
    <property type="match status" value="1"/>
</dbReference>
<dbReference type="Gene3D" id="3.30.1280.10">
    <property type="entry name" value="Phosphoribosylformylglycinamidine synthase subunit PurS"/>
    <property type="match status" value="1"/>
</dbReference>
<dbReference type="EMBL" id="CP063078">
    <property type="protein sequence ID" value="QOQ87065.1"/>
    <property type="molecule type" value="Genomic_DNA"/>
</dbReference>
<comment type="function">
    <text evidence="6">Part of the phosphoribosylformylglycinamidine synthase complex involved in the purines biosynthetic pathway. Catalyzes the ATP-dependent conversion of formylglycinamide ribonucleotide (FGAR) and glutamine to yield formylglycinamidine ribonucleotide (FGAM) and glutamate. The FGAM synthase complex is composed of three subunits. PurQ produces an ammonia molecule by converting glutamine to glutamate. PurL transfers the ammonia molecule to FGAR to form FGAM in an ATP-dependent manner. PurS interacts with PurQ and PurL and is thought to assist in the transfer of the ammonia molecule from PurQ to PurL.</text>
</comment>
<dbReference type="GO" id="GO:0005524">
    <property type="term" value="F:ATP binding"/>
    <property type="evidence" value="ECO:0007669"/>
    <property type="project" value="UniProtKB-UniRule"/>
</dbReference>
<evidence type="ECO:0000313" key="7">
    <source>
        <dbReference type="EMBL" id="QOQ87065.1"/>
    </source>
</evidence>
<evidence type="ECO:0000256" key="1">
    <source>
        <dbReference type="ARBA" id="ARBA00022490"/>
    </source>
</evidence>
<dbReference type="AlphaFoldDB" id="A0A7M1LHT6"/>
<dbReference type="NCBIfam" id="NF004630">
    <property type="entry name" value="PRK05974.1"/>
    <property type="match status" value="1"/>
</dbReference>
<dbReference type="Pfam" id="PF02700">
    <property type="entry name" value="PurS"/>
    <property type="match status" value="1"/>
</dbReference>
<organism evidence="7 8">
    <name type="scientific">Campylobacter corcagiensis</name>
    <dbReference type="NCBI Taxonomy" id="1448857"/>
    <lineage>
        <taxon>Bacteria</taxon>
        <taxon>Pseudomonadati</taxon>
        <taxon>Campylobacterota</taxon>
        <taxon>Epsilonproteobacteria</taxon>
        <taxon>Campylobacterales</taxon>
        <taxon>Campylobacteraceae</taxon>
        <taxon>Campylobacter</taxon>
    </lineage>
</organism>
<dbReference type="EC" id="6.3.5.3" evidence="6"/>
<evidence type="ECO:0000256" key="5">
    <source>
        <dbReference type="ARBA" id="ARBA00022840"/>
    </source>
</evidence>
<dbReference type="SUPFAM" id="SSF82697">
    <property type="entry name" value="PurS-like"/>
    <property type="match status" value="1"/>
</dbReference>
<dbReference type="PANTHER" id="PTHR34696:SF1">
    <property type="entry name" value="PHOSPHORIBOSYLFORMYLGLYCINAMIDINE SYNTHASE SUBUNIT PURS"/>
    <property type="match status" value="1"/>
</dbReference>
<dbReference type="GO" id="GO:0006189">
    <property type="term" value="P:'de novo' IMP biosynthetic process"/>
    <property type="evidence" value="ECO:0007669"/>
    <property type="project" value="UniProtKB-UniRule"/>
</dbReference>
<evidence type="ECO:0000256" key="2">
    <source>
        <dbReference type="ARBA" id="ARBA00022598"/>
    </source>
</evidence>
<dbReference type="HAMAP" id="MF_01926">
    <property type="entry name" value="PurS"/>
    <property type="match status" value="1"/>
</dbReference>
<protein>
    <recommendedName>
        <fullName evidence="6">Phosphoribosylformylglycinamidine synthase subunit PurS</fullName>
        <shortName evidence="6">FGAM synthase</shortName>
        <ecNumber evidence="6">6.3.5.3</ecNumber>
    </recommendedName>
    <alternativeName>
        <fullName evidence="6">Formylglycinamide ribonucleotide amidotransferase subunit III</fullName>
        <shortName evidence="6">FGAR amidotransferase III</shortName>
        <shortName evidence="6">FGAR-AT III</shortName>
    </alternativeName>
    <alternativeName>
        <fullName evidence="6">Phosphoribosylformylglycinamidine synthase subunit III</fullName>
    </alternativeName>
</protein>
<reference evidence="7 8" key="1">
    <citation type="submission" date="2020-10" db="EMBL/GenBank/DDBJ databases">
        <title>Campylobacter and Helicobacter PacBio genomes.</title>
        <authorList>
            <person name="Lane C."/>
        </authorList>
    </citation>
    <scope>NUCLEOTIDE SEQUENCE [LARGE SCALE GENOMIC DNA]</scope>
    <source>
        <strain evidence="7 8">2016D-0077</strain>
    </source>
</reference>
<keyword evidence="8" id="KW-1185">Reference proteome</keyword>
<dbReference type="GO" id="GO:0004642">
    <property type="term" value="F:phosphoribosylformylglycinamidine synthase activity"/>
    <property type="evidence" value="ECO:0007669"/>
    <property type="project" value="UniProtKB-UniRule"/>
</dbReference>
<dbReference type="NCBIfam" id="TIGR00302">
    <property type="entry name" value="phosphoribosylformylglycinamidine synthase subunit PurS"/>
    <property type="match status" value="1"/>
</dbReference>
<evidence type="ECO:0000256" key="3">
    <source>
        <dbReference type="ARBA" id="ARBA00022741"/>
    </source>
</evidence>
<name>A0A7M1LHT6_9BACT</name>
<evidence type="ECO:0000256" key="6">
    <source>
        <dbReference type="HAMAP-Rule" id="MF_01926"/>
    </source>
</evidence>
<dbReference type="InterPro" id="IPR003850">
    <property type="entry name" value="PurS"/>
</dbReference>
<evidence type="ECO:0000313" key="8">
    <source>
        <dbReference type="Proteomes" id="UP000594749"/>
    </source>
</evidence>
<dbReference type="GO" id="GO:0005737">
    <property type="term" value="C:cytoplasm"/>
    <property type="evidence" value="ECO:0007669"/>
    <property type="project" value="UniProtKB-SubCell"/>
</dbReference>
<keyword evidence="2 6" id="KW-0436">Ligase</keyword>
<proteinExistence type="inferred from homology"/>
<comment type="subcellular location">
    <subcellularLocation>
        <location evidence="6">Cytoplasm</location>
    </subcellularLocation>
</comment>
<comment type="pathway">
    <text evidence="6">Purine metabolism; IMP biosynthesis via de novo pathway; 5-amino-1-(5-phospho-D-ribosyl)imidazole from N(2)-formyl-N(1)-(5-phospho-D-ribosyl)glycinamide: step 1/2.</text>
</comment>
<keyword evidence="4 6" id="KW-0658">Purine biosynthesis</keyword>
<keyword evidence="5 6" id="KW-0067">ATP-binding</keyword>
<dbReference type="Proteomes" id="UP000594749">
    <property type="component" value="Chromosome"/>
</dbReference>
<comment type="subunit">
    <text evidence="6">Part of the FGAM synthase complex composed of 1 PurL, 1 PurQ and 2 PurS subunits.</text>
</comment>
<comment type="similarity">
    <text evidence="6">Belongs to the PurS family.</text>
</comment>
<keyword evidence="3 6" id="KW-0547">Nucleotide-binding</keyword>